<keyword evidence="1" id="KW-0614">Plasmid</keyword>
<geneLocation type="plasmid" evidence="1 2">
    <name>pBTHD789-2</name>
</geneLocation>
<dbReference type="AlphaFoldDB" id="A0A9W3JVG4"/>
<evidence type="ECO:0000313" key="1">
    <source>
        <dbReference type="EMBL" id="AFQ30412.1"/>
    </source>
</evidence>
<protein>
    <submittedName>
        <fullName evidence="1">Uncharacterized protein</fullName>
    </submittedName>
</protein>
<accession>A0A9W3JVG4</accession>
<sequence>MNNQMIVLASRFMDEIKEFEKDAHGKINCDSNYKKEVINDIGEILAGGSVTAKQFHELFDKEKDNPQKGLFYKPNSILDAHNIQYVRKPYRDPDNLLVPGQFYFHPRLQLTPPPPMLKISDDGTIEASYDDEPFYLEIVDKITKKDLVEYFYSKTNAPTPEATLSRDIGAFDHMLRFWDVDFIFYLIDEAFTCSLDNGKPMPKSPLDIQHFEAEALLVHEARKNTCYEEGLDRVLPRAIS</sequence>
<proteinExistence type="predicted"/>
<dbReference type="RefSeq" id="WP_001064689.1">
    <property type="nucleotide sequence ID" value="NC_018509.1"/>
</dbReference>
<dbReference type="EMBL" id="CP003765">
    <property type="protein sequence ID" value="AFQ30412.1"/>
    <property type="molecule type" value="Genomic_DNA"/>
</dbReference>
<reference evidence="1 2" key="1">
    <citation type="journal article" date="2013" name="Genome Announc.">
        <title>Complete Genome Sequence of Bacillus thuringiensis Serovar Israelensis Strain HD-789.</title>
        <authorList>
            <person name="Doggett N.A."/>
            <person name="Stubben C.J."/>
            <person name="Chertkov O."/>
            <person name="Bruce D.C."/>
            <person name="Detter J.C."/>
            <person name="Johnson S.L."/>
            <person name="Han C.S."/>
        </authorList>
    </citation>
    <scope>NUCLEOTIDE SEQUENCE [LARGE SCALE GENOMIC DNA]</scope>
    <source>
        <strain evidence="1 2">HD-789</strain>
    </source>
</reference>
<dbReference type="KEGG" id="btn:BTF1_31562"/>
<gene>
    <name evidence="1" type="ORF">BTF1_31562</name>
</gene>
<name>A0A9W3JVG4_BACTU</name>
<organism evidence="1 2">
    <name type="scientific">Bacillus thuringiensis HD-789</name>
    <dbReference type="NCBI Taxonomy" id="1217737"/>
    <lineage>
        <taxon>Bacteria</taxon>
        <taxon>Bacillati</taxon>
        <taxon>Bacillota</taxon>
        <taxon>Bacilli</taxon>
        <taxon>Bacillales</taxon>
        <taxon>Bacillaceae</taxon>
        <taxon>Bacillus</taxon>
        <taxon>Bacillus cereus group</taxon>
    </lineage>
</organism>
<evidence type="ECO:0000313" key="2">
    <source>
        <dbReference type="Proteomes" id="UP000005257"/>
    </source>
</evidence>
<dbReference type="Proteomes" id="UP000005257">
    <property type="component" value="Plasmid pBTHD789-2"/>
</dbReference>